<evidence type="ECO:0000313" key="3">
    <source>
        <dbReference type="Proteomes" id="UP000727056"/>
    </source>
</evidence>
<comment type="caution">
    <text evidence="2">The sequence shown here is derived from an EMBL/GenBank/DDBJ whole genome shotgun (WGS) entry which is preliminary data.</text>
</comment>
<dbReference type="InterPro" id="IPR025507">
    <property type="entry name" value="DUF4394"/>
</dbReference>
<evidence type="ECO:0000259" key="1">
    <source>
        <dbReference type="Pfam" id="PF14339"/>
    </source>
</evidence>
<feature type="domain" description="DUF4394" evidence="1">
    <location>
        <begin position="55"/>
        <end position="295"/>
    </location>
</feature>
<gene>
    <name evidence="2" type="ORF">HCN52_16155</name>
</gene>
<accession>A0ABX1CBC3</accession>
<protein>
    <submittedName>
        <fullName evidence="2">DUF4394 domain-containing protein</fullName>
    </submittedName>
</protein>
<evidence type="ECO:0000313" key="2">
    <source>
        <dbReference type="EMBL" id="NJQ16424.1"/>
    </source>
</evidence>
<keyword evidence="3" id="KW-1185">Reference proteome</keyword>
<dbReference type="Pfam" id="PF14339">
    <property type="entry name" value="DUF4394"/>
    <property type="match status" value="1"/>
</dbReference>
<proteinExistence type="predicted"/>
<sequence>MRNRLLIGLLTGTIGAALLGQPSASGAVAPAAGAVPAAESARTGAPVALGLAGNTLVRFHVDDPRGAVPLGRVQGLRGDTRLIGIDHRVQDGRVYGVGDRGGIYTLTDGTGLGERGLARAEKVCQLSVALDGEYFGVDFNPAANRLRVISDTGQNLRHNIDDPSGTPAPGVTVVDGPLTNPDGSVATGVTAAAYTNDDLDPATATTLFDLDTRTDQVVLQSPANAGTLAPTGALGVDAGPDAGFDIRTDPETGANTGWAVLRTDGRERLYGIDLLAGGADLVGTFPRHLRVTDLTVLP</sequence>
<dbReference type="RefSeq" id="WP_168089154.1">
    <property type="nucleotide sequence ID" value="NZ_BHZH01000205.1"/>
</dbReference>
<dbReference type="Proteomes" id="UP000727056">
    <property type="component" value="Unassembled WGS sequence"/>
</dbReference>
<dbReference type="EMBL" id="JAAVJC010000151">
    <property type="protein sequence ID" value="NJQ16424.1"/>
    <property type="molecule type" value="Genomic_DNA"/>
</dbReference>
<name>A0ABX1CBC3_9ACTN</name>
<organism evidence="2 3">
    <name type="scientific">Streptomyces bohaiensis</name>
    <dbReference type="NCBI Taxonomy" id="1431344"/>
    <lineage>
        <taxon>Bacteria</taxon>
        <taxon>Bacillati</taxon>
        <taxon>Actinomycetota</taxon>
        <taxon>Actinomycetes</taxon>
        <taxon>Kitasatosporales</taxon>
        <taxon>Streptomycetaceae</taxon>
        <taxon>Streptomyces</taxon>
    </lineage>
</organism>
<reference evidence="2 3" key="1">
    <citation type="submission" date="2020-03" db="EMBL/GenBank/DDBJ databases">
        <title>Draft genome of Streptomyces sp. ventii, isolated from the Axial Seamount in the Pacific Ocean, and resequencing of the two type strains Streptomyces lonarensis strain NCL 716 and Streptomyces bohaiensis strain 11A07.</title>
        <authorList>
            <person name="Loughran R.M."/>
            <person name="Pfannmuller K.M."/>
            <person name="Wasson B.J."/>
            <person name="Deadmond M.C."/>
            <person name="Paddock B.E."/>
            <person name="Koyack M.J."/>
            <person name="Gallegos D.A."/>
            <person name="Mitchell E.A."/>
            <person name="Ushijima B."/>
            <person name="Saw J.H."/>
            <person name="Mcphail K.L."/>
            <person name="Videau P."/>
        </authorList>
    </citation>
    <scope>NUCLEOTIDE SEQUENCE [LARGE SCALE GENOMIC DNA]</scope>
    <source>
        <strain evidence="2 3">11A07</strain>
    </source>
</reference>